<keyword evidence="3" id="KW-0732">Signal</keyword>
<feature type="domain" description="Peptidase S8/S53" evidence="7">
    <location>
        <begin position="104"/>
        <end position="532"/>
    </location>
</feature>
<dbReference type="Proteomes" id="UP001472677">
    <property type="component" value="Unassembled WGS sequence"/>
</dbReference>
<evidence type="ECO:0000256" key="5">
    <source>
        <dbReference type="ARBA" id="ARBA00022825"/>
    </source>
</evidence>
<dbReference type="Gene3D" id="2.60.40.2310">
    <property type="match status" value="1"/>
</dbReference>
<feature type="active site" description="Charge relay system" evidence="6">
    <location>
        <position position="170"/>
    </location>
</feature>
<dbReference type="EMBL" id="JBBPBM010000049">
    <property type="protein sequence ID" value="KAK8520498.1"/>
    <property type="molecule type" value="Genomic_DNA"/>
</dbReference>
<evidence type="ECO:0000256" key="4">
    <source>
        <dbReference type="ARBA" id="ARBA00022801"/>
    </source>
</evidence>
<gene>
    <name evidence="9" type="ORF">V6N12_004435</name>
</gene>
<dbReference type="Pfam" id="PF17766">
    <property type="entry name" value="fn3_6"/>
    <property type="match status" value="1"/>
</dbReference>
<accession>A0ABR2CLH9</accession>
<keyword evidence="2 6" id="KW-0645">Protease</keyword>
<dbReference type="PROSITE" id="PS51892">
    <property type="entry name" value="SUBTILASE"/>
    <property type="match status" value="1"/>
</dbReference>
<evidence type="ECO:0000256" key="6">
    <source>
        <dbReference type="PROSITE-ProRule" id="PRU01240"/>
    </source>
</evidence>
<evidence type="ECO:0000256" key="1">
    <source>
        <dbReference type="ARBA" id="ARBA00011073"/>
    </source>
</evidence>
<dbReference type="InterPro" id="IPR045051">
    <property type="entry name" value="SBT"/>
</dbReference>
<proteinExistence type="inferred from homology"/>
<comment type="similarity">
    <text evidence="1 6">Belongs to the peptidase S8 family.</text>
</comment>
<dbReference type="InterPro" id="IPR036852">
    <property type="entry name" value="Peptidase_S8/S53_dom_sf"/>
</dbReference>
<organism evidence="9 10">
    <name type="scientific">Hibiscus sabdariffa</name>
    <name type="common">roselle</name>
    <dbReference type="NCBI Taxonomy" id="183260"/>
    <lineage>
        <taxon>Eukaryota</taxon>
        <taxon>Viridiplantae</taxon>
        <taxon>Streptophyta</taxon>
        <taxon>Embryophyta</taxon>
        <taxon>Tracheophyta</taxon>
        <taxon>Spermatophyta</taxon>
        <taxon>Magnoliopsida</taxon>
        <taxon>eudicotyledons</taxon>
        <taxon>Gunneridae</taxon>
        <taxon>Pentapetalae</taxon>
        <taxon>rosids</taxon>
        <taxon>malvids</taxon>
        <taxon>Malvales</taxon>
        <taxon>Malvaceae</taxon>
        <taxon>Malvoideae</taxon>
        <taxon>Hibiscus</taxon>
    </lineage>
</organism>
<reference evidence="9 10" key="1">
    <citation type="journal article" date="2024" name="G3 (Bethesda)">
        <title>Genome assembly of Hibiscus sabdariffa L. provides insights into metabolisms of medicinal natural products.</title>
        <authorList>
            <person name="Kim T."/>
        </authorList>
    </citation>
    <scope>NUCLEOTIDE SEQUENCE [LARGE SCALE GENOMIC DNA]</scope>
    <source>
        <strain evidence="9">TK-2024</strain>
        <tissue evidence="9">Old leaves</tissue>
    </source>
</reference>
<evidence type="ECO:0000256" key="3">
    <source>
        <dbReference type="ARBA" id="ARBA00022729"/>
    </source>
</evidence>
<name>A0ABR2CLH9_9ROSI</name>
<dbReference type="PANTHER" id="PTHR10795">
    <property type="entry name" value="PROPROTEIN CONVERTASE SUBTILISIN/KEXIN"/>
    <property type="match status" value="1"/>
</dbReference>
<protein>
    <submittedName>
        <fullName evidence="9">Uncharacterized protein</fullName>
    </submittedName>
</protein>
<dbReference type="PROSITE" id="PS00137">
    <property type="entry name" value="SUBTILASE_HIS"/>
    <property type="match status" value="1"/>
</dbReference>
<feature type="active site" description="Charge relay system" evidence="6">
    <location>
        <position position="110"/>
    </location>
</feature>
<dbReference type="Pfam" id="PF00082">
    <property type="entry name" value="Peptidase_S8"/>
    <property type="match status" value="1"/>
</dbReference>
<evidence type="ECO:0000256" key="2">
    <source>
        <dbReference type="ARBA" id="ARBA00022670"/>
    </source>
</evidence>
<evidence type="ECO:0000259" key="7">
    <source>
        <dbReference type="Pfam" id="PF00082"/>
    </source>
</evidence>
<dbReference type="InterPro" id="IPR023828">
    <property type="entry name" value="Peptidase_S8_Ser-AS"/>
</dbReference>
<dbReference type="Gene3D" id="3.50.30.30">
    <property type="match status" value="1"/>
</dbReference>
<dbReference type="PRINTS" id="PR00723">
    <property type="entry name" value="SUBTILISIN"/>
</dbReference>
<evidence type="ECO:0000313" key="10">
    <source>
        <dbReference type="Proteomes" id="UP001472677"/>
    </source>
</evidence>
<keyword evidence="10" id="KW-1185">Reference proteome</keyword>
<keyword evidence="4 6" id="KW-0378">Hydrolase</keyword>
<dbReference type="InterPro" id="IPR041469">
    <property type="entry name" value="Subtilisin-like_FN3"/>
</dbReference>
<dbReference type="InterPro" id="IPR015500">
    <property type="entry name" value="Peptidase_S8_subtilisin-rel"/>
</dbReference>
<dbReference type="PROSITE" id="PS00138">
    <property type="entry name" value="SUBTILASE_SER"/>
    <property type="match status" value="1"/>
</dbReference>
<comment type="caution">
    <text evidence="9">The sequence shown here is derived from an EMBL/GenBank/DDBJ whole genome shotgun (WGS) entry which is preliminary data.</text>
</comment>
<keyword evidence="5 6" id="KW-0720">Serine protease</keyword>
<feature type="domain" description="Subtilisin-like protease fibronectin type-III" evidence="8">
    <location>
        <begin position="599"/>
        <end position="703"/>
    </location>
</feature>
<evidence type="ECO:0000313" key="9">
    <source>
        <dbReference type="EMBL" id="KAK8520498.1"/>
    </source>
</evidence>
<dbReference type="Gene3D" id="3.40.50.200">
    <property type="entry name" value="Peptidase S8/S53 domain"/>
    <property type="match status" value="1"/>
</dbReference>
<feature type="active site" description="Charge relay system" evidence="6">
    <location>
        <position position="498"/>
    </location>
</feature>
<evidence type="ECO:0000259" key="8">
    <source>
        <dbReference type="Pfam" id="PF17766"/>
    </source>
</evidence>
<dbReference type="InterPro" id="IPR022398">
    <property type="entry name" value="Peptidase_S8_His-AS"/>
</dbReference>
<dbReference type="SUPFAM" id="SSF52743">
    <property type="entry name" value="Subtilisin-like"/>
    <property type="match status" value="1"/>
</dbReference>
<sequence>MEETPVNEDNVNTLGDSSLQTDDVNAIYNSVQLTKSLDLEGDGAINETIKAVTEEVRSLVLSRKSKSTILLQQTTNRMEKFGMDETSEQHIERKLKLSDLKISPIIGIVDSGVNIHHNSFHDKQMTDFIHAPEWKGEKLSVPFNGKVVAVKSSIPMNTPRETSILDVDGHGTMCASIAAASRVNVKCLEGIEGVTNTIICGANPHASIASYKVFGTEKNLEGELFLEVDPEGLLDAIQRAVNDKVGVISISIAAKVTKETSTSYLEDMVNHGTFGAFRENIISCVSAGNDFLSSSLAPWVITVGSCNYGGRFYTTIQLGNGRRLKGFGTFLDRDGNDHEIFFCPECFKPKVIVPPRMDTCVIACDKLECPIIKNLAGPSTIKWAAGILVLGIQMAAGLTHYFRRNIVFLNKNESGFITDYIETRIDGEVPTVKFLQSVYEESSNEICKVSSNSGRGPNLFDAHLLKPDICAPGENLICAARWDPMHLYGDYCIMSGTSAATPMVAGMVSYIRSIHPEWEPGRIKSAIVTTALPMQYDDGNDILGSVSGLINPLRALDPGLVYDLTWDDCRRYLLGRERDKLKLRELRENLEGLAISGENLNLPSFSLVLGEKKTFHRVLTNLGSREEPTIYRGDIKFGIKCPSCIRFSIHPNRLTFNGYGDQKHFALTIDSSSLSKMKMMVVDARLEWVEFAQDPHIVSSPILMIGAGVG</sequence>
<dbReference type="InterPro" id="IPR000209">
    <property type="entry name" value="Peptidase_S8/S53_dom"/>
</dbReference>